<dbReference type="PANTHER" id="PTHR44591:SF18">
    <property type="entry name" value="REGULATORY PROTEIN"/>
    <property type="match status" value="1"/>
</dbReference>
<dbReference type="CDD" id="cd17554">
    <property type="entry name" value="REC_TrrA-like"/>
    <property type="match status" value="1"/>
</dbReference>
<reference evidence="8" key="1">
    <citation type="submission" date="2024-01" db="EMBL/GenBank/DDBJ databases">
        <title>The first autotrophic representatives of the genus Thermodesulfovibrio.</title>
        <authorList>
            <person name="Maltseva A.I."/>
            <person name="Elcheninov A.G."/>
            <person name="Kublanov I.V."/>
            <person name="Lebedinsky A.V."/>
            <person name="Frolov E.N."/>
        </authorList>
    </citation>
    <scope>NUCLEOTIDE SEQUENCE</scope>
    <source>
        <strain evidence="8">3462-1</strain>
    </source>
</reference>
<dbReference type="EMBL" id="CP144374">
    <property type="protein sequence ID" value="XCH48843.1"/>
    <property type="molecule type" value="Genomic_DNA"/>
</dbReference>
<evidence type="ECO:0000256" key="3">
    <source>
        <dbReference type="ARBA" id="ARBA00023015"/>
    </source>
</evidence>
<dbReference type="InterPro" id="IPR001789">
    <property type="entry name" value="Sig_transdc_resp-reg_receiver"/>
</dbReference>
<evidence type="ECO:0000256" key="1">
    <source>
        <dbReference type="ARBA" id="ARBA00022553"/>
    </source>
</evidence>
<proteinExistence type="predicted"/>
<feature type="domain" description="Response regulatory" evidence="7">
    <location>
        <begin position="2"/>
        <end position="113"/>
    </location>
</feature>
<dbReference type="RefSeq" id="WP_353686483.1">
    <property type="nucleotide sequence ID" value="NZ_CP144374.1"/>
</dbReference>
<keyword evidence="2" id="KW-0902">Two-component regulatory system</keyword>
<dbReference type="InterPro" id="IPR011006">
    <property type="entry name" value="CheY-like_superfamily"/>
</dbReference>
<keyword evidence="4" id="KW-0238">DNA-binding</keyword>
<dbReference type="AlphaFoldDB" id="A0AAU8H236"/>
<protein>
    <submittedName>
        <fullName evidence="8">Response regulator</fullName>
    </submittedName>
</protein>
<evidence type="ECO:0000256" key="6">
    <source>
        <dbReference type="PROSITE-ProRule" id="PRU00169"/>
    </source>
</evidence>
<evidence type="ECO:0000256" key="5">
    <source>
        <dbReference type="ARBA" id="ARBA00023163"/>
    </source>
</evidence>
<accession>A0AAU8H236</accession>
<feature type="modified residue" description="4-aspartylphosphate" evidence="6">
    <location>
        <position position="51"/>
    </location>
</feature>
<evidence type="ECO:0000256" key="2">
    <source>
        <dbReference type="ARBA" id="ARBA00023012"/>
    </source>
</evidence>
<name>A0AAU8H236_9BACT</name>
<dbReference type="GO" id="GO:0000160">
    <property type="term" value="P:phosphorelay signal transduction system"/>
    <property type="evidence" value="ECO:0007669"/>
    <property type="project" value="UniProtKB-KW"/>
</dbReference>
<dbReference type="PANTHER" id="PTHR44591">
    <property type="entry name" value="STRESS RESPONSE REGULATOR PROTEIN 1"/>
    <property type="match status" value="1"/>
</dbReference>
<dbReference type="Pfam" id="PF00072">
    <property type="entry name" value="Response_reg"/>
    <property type="match status" value="1"/>
</dbReference>
<dbReference type="InterPro" id="IPR050595">
    <property type="entry name" value="Bact_response_regulator"/>
</dbReference>
<keyword evidence="1 6" id="KW-0597">Phosphoprotein</keyword>
<evidence type="ECO:0000259" key="7">
    <source>
        <dbReference type="PROSITE" id="PS50110"/>
    </source>
</evidence>
<organism evidence="8">
    <name type="scientific">Thermodesulfovibrio obliviosus</name>
    <dbReference type="NCBI Taxonomy" id="3118332"/>
    <lineage>
        <taxon>Bacteria</taxon>
        <taxon>Pseudomonadati</taxon>
        <taxon>Nitrospirota</taxon>
        <taxon>Thermodesulfovibrionia</taxon>
        <taxon>Thermodesulfovibrionales</taxon>
        <taxon>Thermodesulfovibrionaceae</taxon>
        <taxon>Thermodesulfovibrio</taxon>
    </lineage>
</organism>
<keyword evidence="3" id="KW-0805">Transcription regulation</keyword>
<keyword evidence="5" id="KW-0804">Transcription</keyword>
<evidence type="ECO:0000256" key="4">
    <source>
        <dbReference type="ARBA" id="ARBA00023125"/>
    </source>
</evidence>
<sequence>MKILVVDDEKNILMLYKAELEDEGYEVITANSGREAIELFESEKPDMVTLDIMMPDIDGIQVLRQLKQKNPNIPVIMLTAYDYRDDFSIWASDAYVVKSSDLGPLKETIKEIAEKFGIK</sequence>
<evidence type="ECO:0000313" key="8">
    <source>
        <dbReference type="EMBL" id="XCH48843.1"/>
    </source>
</evidence>
<gene>
    <name evidence="8" type="ORF">V4D31_01500</name>
</gene>
<dbReference type="PROSITE" id="PS50110">
    <property type="entry name" value="RESPONSE_REGULATORY"/>
    <property type="match status" value="1"/>
</dbReference>
<dbReference type="SMART" id="SM00448">
    <property type="entry name" value="REC"/>
    <property type="match status" value="1"/>
</dbReference>
<dbReference type="KEGG" id="tob:V4D31_01500"/>
<dbReference type="Gene3D" id="3.40.50.2300">
    <property type="match status" value="1"/>
</dbReference>
<dbReference type="GO" id="GO:0003677">
    <property type="term" value="F:DNA binding"/>
    <property type="evidence" value="ECO:0007669"/>
    <property type="project" value="UniProtKB-KW"/>
</dbReference>
<dbReference type="SUPFAM" id="SSF52172">
    <property type="entry name" value="CheY-like"/>
    <property type="match status" value="1"/>
</dbReference>
<dbReference type="FunFam" id="3.40.50.2300:FF:000001">
    <property type="entry name" value="DNA-binding response regulator PhoB"/>
    <property type="match status" value="1"/>
</dbReference>